<dbReference type="PANTHER" id="PTHR45694">
    <property type="entry name" value="GLUTAREDOXIN 2"/>
    <property type="match status" value="1"/>
</dbReference>
<sequence length="222" mass="22576">MTRPLLLLLAAAAAGILALAATRAPPSAPLQSKLAAAKSMCAPRFRAALPGAATRGRRLAPVRSSETGGVGGGADPILLGLRAASPVMSLLKPVFKPLSKVQAGSYDAAATQKLIDADVKSSPVVVYGYALSPFCTKAVDVLKSAGVEPKVVDLGLEWIPGLISSQGAAIRAHLGETTGRTSMPHIFIGGQSIGGLVDGTPGLLPLRDSGELVSELKKARAL</sequence>
<dbReference type="InterPro" id="IPR036249">
    <property type="entry name" value="Thioredoxin-like_sf"/>
</dbReference>
<organism evidence="3">
    <name type="scientific">Lotharella oceanica</name>
    <dbReference type="NCBI Taxonomy" id="641309"/>
    <lineage>
        <taxon>Eukaryota</taxon>
        <taxon>Sar</taxon>
        <taxon>Rhizaria</taxon>
        <taxon>Cercozoa</taxon>
        <taxon>Chlorarachniophyceae</taxon>
        <taxon>Lotharella</taxon>
    </lineage>
</organism>
<dbReference type="AlphaFoldDB" id="A0A7S2TRR9"/>
<evidence type="ECO:0000256" key="1">
    <source>
        <dbReference type="SAM" id="SignalP"/>
    </source>
</evidence>
<dbReference type="GO" id="GO:0015038">
    <property type="term" value="F:glutathione disulfide oxidoreductase activity"/>
    <property type="evidence" value="ECO:0007669"/>
    <property type="project" value="TreeGrafter"/>
</dbReference>
<dbReference type="InterPro" id="IPR002109">
    <property type="entry name" value="Glutaredoxin"/>
</dbReference>
<dbReference type="PROSITE" id="PS51354">
    <property type="entry name" value="GLUTAREDOXIN_2"/>
    <property type="match status" value="1"/>
</dbReference>
<evidence type="ECO:0000313" key="3">
    <source>
        <dbReference type="EMBL" id="CAD9767460.1"/>
    </source>
</evidence>
<reference evidence="3" key="1">
    <citation type="submission" date="2021-01" db="EMBL/GenBank/DDBJ databases">
        <authorList>
            <person name="Corre E."/>
            <person name="Pelletier E."/>
            <person name="Niang G."/>
            <person name="Scheremetjew M."/>
            <person name="Finn R."/>
            <person name="Kale V."/>
            <person name="Holt S."/>
            <person name="Cochrane G."/>
            <person name="Meng A."/>
            <person name="Brown T."/>
            <person name="Cohen L."/>
        </authorList>
    </citation>
    <scope>NUCLEOTIDE SEQUENCE</scope>
    <source>
        <strain evidence="3">CCMP622</strain>
    </source>
</reference>
<dbReference type="SUPFAM" id="SSF52833">
    <property type="entry name" value="Thioredoxin-like"/>
    <property type="match status" value="1"/>
</dbReference>
<gene>
    <name evidence="3" type="ORF">LSP00402_LOCUS11714</name>
</gene>
<accession>A0A7S2TRR9</accession>
<proteinExistence type="predicted"/>
<dbReference type="Gene3D" id="3.40.30.10">
    <property type="entry name" value="Glutaredoxin"/>
    <property type="match status" value="1"/>
</dbReference>
<feature type="signal peptide" evidence="1">
    <location>
        <begin position="1"/>
        <end position="20"/>
    </location>
</feature>
<dbReference type="EMBL" id="HBHP01018851">
    <property type="protein sequence ID" value="CAD9767460.1"/>
    <property type="molecule type" value="Transcribed_RNA"/>
</dbReference>
<dbReference type="PANTHER" id="PTHR45694:SF14">
    <property type="entry name" value="GLUTAREDOXIN-C2"/>
    <property type="match status" value="1"/>
</dbReference>
<protein>
    <recommendedName>
        <fullName evidence="2">Glutaredoxin domain-containing protein</fullName>
    </recommendedName>
</protein>
<dbReference type="Pfam" id="PF00462">
    <property type="entry name" value="Glutaredoxin"/>
    <property type="match status" value="1"/>
</dbReference>
<dbReference type="GO" id="GO:0005737">
    <property type="term" value="C:cytoplasm"/>
    <property type="evidence" value="ECO:0007669"/>
    <property type="project" value="TreeGrafter"/>
</dbReference>
<dbReference type="GO" id="GO:0034599">
    <property type="term" value="P:cellular response to oxidative stress"/>
    <property type="evidence" value="ECO:0007669"/>
    <property type="project" value="TreeGrafter"/>
</dbReference>
<keyword evidence="1" id="KW-0732">Signal</keyword>
<feature type="chain" id="PRO_5030789770" description="Glutaredoxin domain-containing protein" evidence="1">
    <location>
        <begin position="21"/>
        <end position="222"/>
    </location>
</feature>
<feature type="domain" description="Glutaredoxin" evidence="2">
    <location>
        <begin position="124"/>
        <end position="193"/>
    </location>
</feature>
<name>A0A7S2TRR9_9EUKA</name>
<evidence type="ECO:0000259" key="2">
    <source>
        <dbReference type="Pfam" id="PF00462"/>
    </source>
</evidence>